<proteinExistence type="inferred from homology"/>
<dbReference type="InterPro" id="IPR050808">
    <property type="entry name" value="Phage_Integrase"/>
</dbReference>
<sequence length="408" mass="46634">MLSDLTVRQAKATGKPYTLADTDGLSLFVSATGAKAWHFRFSWGGKRDRMSFGTYPALSLKDARALRDEARSLLAKGVNPHSERKRRRHAIVLAGEHTFMAVYEQWLAHRRLSLEEGRQTSLEQIGRVFKKDVFPSLRHLTIYEITRAHLLDIIGKVEKRGSLSVAEKLRTWFTQLFTYATVAIPNMGDNPSRDLEVVALPLPPVEHNPFLRMHELPVMLQTLRKYRGRLNTQLGLRLLMLTGVRTGELRFATPDQFDLDRGLWIIPVARLKQRKLLTRKKRKRLIDIPPYIVPLSVQAQEIVRHLLDNFKPAQVYLIPGDWCLKNPISENTLNAALKRMGYEDQLTGHGIRATISTALNELGYPKKWVDAQLSHADPDRISATYNHAEYVEQRRVSSRTRSRLPAGI</sequence>
<evidence type="ECO:0008006" key="10">
    <source>
        <dbReference type="Google" id="ProtNLM"/>
    </source>
</evidence>
<dbReference type="CDD" id="cd00801">
    <property type="entry name" value="INT_P4_C"/>
    <property type="match status" value="1"/>
</dbReference>
<comment type="caution">
    <text evidence="8">The sequence shown here is derived from an EMBL/GenBank/DDBJ whole genome shotgun (WGS) entry which is preliminary data.</text>
</comment>
<accession>A0A919FAX8</accession>
<evidence type="ECO:0000256" key="5">
    <source>
        <dbReference type="PROSITE-ProRule" id="PRU01248"/>
    </source>
</evidence>
<dbReference type="PANTHER" id="PTHR30629">
    <property type="entry name" value="PROPHAGE INTEGRASE"/>
    <property type="match status" value="1"/>
</dbReference>
<dbReference type="GO" id="GO:0003677">
    <property type="term" value="F:DNA binding"/>
    <property type="evidence" value="ECO:0007669"/>
    <property type="project" value="UniProtKB-UniRule"/>
</dbReference>
<dbReference type="InterPro" id="IPR002104">
    <property type="entry name" value="Integrase_catalytic"/>
</dbReference>
<dbReference type="EMBL" id="BNBA01000034">
    <property type="protein sequence ID" value="GHH59037.1"/>
    <property type="molecule type" value="Genomic_DNA"/>
</dbReference>
<evidence type="ECO:0000256" key="1">
    <source>
        <dbReference type="ARBA" id="ARBA00008857"/>
    </source>
</evidence>
<dbReference type="InterPro" id="IPR053876">
    <property type="entry name" value="Phage_int_M"/>
</dbReference>
<dbReference type="AlphaFoldDB" id="A0A919FAX8"/>
<dbReference type="Gene3D" id="3.30.160.390">
    <property type="entry name" value="Integrase, DNA-binding domain"/>
    <property type="match status" value="1"/>
</dbReference>
<keyword evidence="2" id="KW-0229">DNA integration</keyword>
<protein>
    <recommendedName>
        <fullName evidence="10">Integrase</fullName>
    </recommendedName>
</protein>
<evidence type="ECO:0000313" key="9">
    <source>
        <dbReference type="Proteomes" id="UP000623958"/>
    </source>
</evidence>
<dbReference type="Proteomes" id="UP000623958">
    <property type="component" value="Unassembled WGS sequence"/>
</dbReference>
<dbReference type="PANTHER" id="PTHR30629:SF2">
    <property type="entry name" value="PROPHAGE INTEGRASE INTS-RELATED"/>
    <property type="match status" value="1"/>
</dbReference>
<keyword evidence="4" id="KW-0233">DNA recombination</keyword>
<dbReference type="GO" id="GO:0006310">
    <property type="term" value="P:DNA recombination"/>
    <property type="evidence" value="ECO:0007669"/>
    <property type="project" value="UniProtKB-KW"/>
</dbReference>
<evidence type="ECO:0000313" key="8">
    <source>
        <dbReference type="EMBL" id="GHH59037.1"/>
    </source>
</evidence>
<dbReference type="PROSITE" id="PS51898">
    <property type="entry name" value="TYR_RECOMBINASE"/>
    <property type="match status" value="1"/>
</dbReference>
<gene>
    <name evidence="8" type="ORF">GCM10009090_32580</name>
</gene>
<dbReference type="Pfam" id="PF00589">
    <property type="entry name" value="Phage_integrase"/>
    <property type="match status" value="1"/>
</dbReference>
<evidence type="ECO:0000256" key="4">
    <source>
        <dbReference type="ARBA" id="ARBA00023172"/>
    </source>
</evidence>
<name>A0A919FAX8_9XANT</name>
<dbReference type="InterPro" id="IPR010998">
    <property type="entry name" value="Integrase_recombinase_N"/>
</dbReference>
<dbReference type="InterPro" id="IPR011010">
    <property type="entry name" value="DNA_brk_join_enz"/>
</dbReference>
<feature type="domain" description="Tyr recombinase" evidence="6">
    <location>
        <begin position="206"/>
        <end position="398"/>
    </location>
</feature>
<evidence type="ECO:0000256" key="2">
    <source>
        <dbReference type="ARBA" id="ARBA00022908"/>
    </source>
</evidence>
<dbReference type="GO" id="GO:0015074">
    <property type="term" value="P:DNA integration"/>
    <property type="evidence" value="ECO:0007669"/>
    <property type="project" value="UniProtKB-KW"/>
</dbReference>
<evidence type="ECO:0000259" key="7">
    <source>
        <dbReference type="PROSITE" id="PS51900"/>
    </source>
</evidence>
<evidence type="ECO:0000256" key="3">
    <source>
        <dbReference type="ARBA" id="ARBA00023125"/>
    </source>
</evidence>
<dbReference type="SUPFAM" id="SSF56349">
    <property type="entry name" value="DNA breaking-rejoining enzymes"/>
    <property type="match status" value="1"/>
</dbReference>
<dbReference type="Pfam" id="PF22022">
    <property type="entry name" value="Phage_int_M"/>
    <property type="match status" value="1"/>
</dbReference>
<dbReference type="InterPro" id="IPR038488">
    <property type="entry name" value="Integrase_DNA-bd_sf"/>
</dbReference>
<organism evidence="8 9">
    <name type="scientific">Xanthomonas boreopolis</name>
    <dbReference type="NCBI Taxonomy" id="86183"/>
    <lineage>
        <taxon>Bacteria</taxon>
        <taxon>Pseudomonadati</taxon>
        <taxon>Pseudomonadota</taxon>
        <taxon>Gammaproteobacteria</taxon>
        <taxon>Lysobacterales</taxon>
        <taxon>Lysobacteraceae</taxon>
        <taxon>Xanthomonas</taxon>
    </lineage>
</organism>
<dbReference type="PROSITE" id="PS51900">
    <property type="entry name" value="CB"/>
    <property type="match status" value="1"/>
</dbReference>
<evidence type="ECO:0000259" key="6">
    <source>
        <dbReference type="PROSITE" id="PS51898"/>
    </source>
</evidence>
<dbReference type="InterPro" id="IPR025166">
    <property type="entry name" value="Integrase_DNA_bind_dom"/>
</dbReference>
<keyword evidence="3 5" id="KW-0238">DNA-binding</keyword>
<reference evidence="8" key="1">
    <citation type="journal article" date="2014" name="Int. J. Syst. Evol. Microbiol.">
        <title>Complete genome sequence of Corynebacterium casei LMG S-19264T (=DSM 44701T), isolated from a smear-ripened cheese.</title>
        <authorList>
            <consortium name="US DOE Joint Genome Institute (JGI-PGF)"/>
            <person name="Walter F."/>
            <person name="Albersmeier A."/>
            <person name="Kalinowski J."/>
            <person name="Ruckert C."/>
        </authorList>
    </citation>
    <scope>NUCLEOTIDE SEQUENCE</scope>
    <source>
        <strain evidence="8">JCM 13306</strain>
    </source>
</reference>
<dbReference type="InterPro" id="IPR044068">
    <property type="entry name" value="CB"/>
</dbReference>
<dbReference type="Gene3D" id="1.10.150.130">
    <property type="match status" value="1"/>
</dbReference>
<keyword evidence="9" id="KW-1185">Reference proteome</keyword>
<dbReference type="Pfam" id="PF13356">
    <property type="entry name" value="Arm-DNA-bind_3"/>
    <property type="match status" value="1"/>
</dbReference>
<feature type="domain" description="Core-binding (CB)" evidence="7">
    <location>
        <begin position="97"/>
        <end position="181"/>
    </location>
</feature>
<dbReference type="InterPro" id="IPR013762">
    <property type="entry name" value="Integrase-like_cat_sf"/>
</dbReference>
<comment type="similarity">
    <text evidence="1">Belongs to the 'phage' integrase family.</text>
</comment>
<dbReference type="Gene3D" id="1.10.443.10">
    <property type="entry name" value="Intergrase catalytic core"/>
    <property type="match status" value="1"/>
</dbReference>
<reference evidence="8" key="2">
    <citation type="submission" date="2020-09" db="EMBL/GenBank/DDBJ databases">
        <authorList>
            <person name="Sun Q."/>
            <person name="Ohkuma M."/>
        </authorList>
    </citation>
    <scope>NUCLEOTIDE SEQUENCE</scope>
    <source>
        <strain evidence="8">JCM 13306</strain>
    </source>
</reference>